<dbReference type="SMART" id="SM00987">
    <property type="entry name" value="UreE_C"/>
    <property type="match status" value="1"/>
</dbReference>
<evidence type="ECO:0000313" key="13">
    <source>
        <dbReference type="EMBL" id="VAV97546.1"/>
    </source>
</evidence>
<keyword evidence="5" id="KW-0004">4Fe-4S</keyword>
<dbReference type="GO" id="GO:0046872">
    <property type="term" value="F:metal ion binding"/>
    <property type="evidence" value="ECO:0007669"/>
    <property type="project" value="UniProtKB-KW"/>
</dbReference>
<gene>
    <name evidence="13" type="ORF">MNBD_ALPHA05-1771</name>
</gene>
<keyword evidence="10" id="KW-0411">Iron-sulfur</keyword>
<evidence type="ECO:0000256" key="9">
    <source>
        <dbReference type="ARBA" id="ARBA00023004"/>
    </source>
</evidence>
<dbReference type="GO" id="GO:0006281">
    <property type="term" value="P:DNA repair"/>
    <property type="evidence" value="ECO:0007669"/>
    <property type="project" value="UniProtKB-KW"/>
</dbReference>
<dbReference type="InterPro" id="IPR005122">
    <property type="entry name" value="Uracil-DNA_glycosylase-like"/>
</dbReference>
<protein>
    <recommendedName>
        <fullName evidence="4">Type-4 uracil-DNA glycosylase</fullName>
        <ecNumber evidence="3">3.2.2.27</ecNumber>
    </recommendedName>
</protein>
<name>A0A3B0S9I1_9ZZZZ</name>
<evidence type="ECO:0000256" key="6">
    <source>
        <dbReference type="ARBA" id="ARBA00022723"/>
    </source>
</evidence>
<dbReference type="EC" id="3.2.2.27" evidence="3"/>
<dbReference type="Pfam" id="PF03167">
    <property type="entry name" value="UDG"/>
    <property type="match status" value="1"/>
</dbReference>
<dbReference type="SUPFAM" id="SSF52141">
    <property type="entry name" value="Uracil-DNA glycosylase-like"/>
    <property type="match status" value="1"/>
</dbReference>
<dbReference type="NCBIfam" id="TIGR00758">
    <property type="entry name" value="UDG_fam4"/>
    <property type="match status" value="1"/>
</dbReference>
<keyword evidence="7" id="KW-0227">DNA damage</keyword>
<evidence type="ECO:0000256" key="7">
    <source>
        <dbReference type="ARBA" id="ARBA00022763"/>
    </source>
</evidence>
<evidence type="ECO:0000256" key="8">
    <source>
        <dbReference type="ARBA" id="ARBA00022801"/>
    </source>
</evidence>
<dbReference type="GO" id="GO:0004844">
    <property type="term" value="F:uracil DNA N-glycosylase activity"/>
    <property type="evidence" value="ECO:0007669"/>
    <property type="project" value="UniProtKB-EC"/>
</dbReference>
<dbReference type="InterPro" id="IPR005273">
    <property type="entry name" value="Ura-DNA_glyco_family4"/>
</dbReference>
<evidence type="ECO:0000256" key="11">
    <source>
        <dbReference type="ARBA" id="ARBA00023204"/>
    </source>
</evidence>
<dbReference type="InterPro" id="IPR051536">
    <property type="entry name" value="UDG_Type-4/5"/>
</dbReference>
<evidence type="ECO:0000256" key="3">
    <source>
        <dbReference type="ARBA" id="ARBA00012030"/>
    </source>
</evidence>
<sequence>TVFADGTPGADLLVIGEAPGRDEDRIGKPFVGRAGQLLDRMLAAIDRDRAQNTLISNVIYWRPPGDRTPSQTETAICRPFVDRLIELTAPKAVLLAGGAPMQALLGVTGIMRARGVWREIETASGARYPALPIFHPAFLLRQPANKRLAWADLLTLQKRLMED</sequence>
<keyword evidence="9" id="KW-0408">Iron</keyword>
<dbReference type="PANTHER" id="PTHR33693">
    <property type="entry name" value="TYPE-5 URACIL-DNA GLYCOSYLASE"/>
    <property type="match status" value="1"/>
</dbReference>
<dbReference type="CDD" id="cd10030">
    <property type="entry name" value="UDG-F4_TTUDGA_SPO1dp_like"/>
    <property type="match status" value="1"/>
</dbReference>
<keyword evidence="6" id="KW-0479">Metal-binding</keyword>
<dbReference type="InterPro" id="IPR036895">
    <property type="entry name" value="Uracil-DNA_glycosylase-like_sf"/>
</dbReference>
<dbReference type="SMART" id="SM00986">
    <property type="entry name" value="UDG"/>
    <property type="match status" value="1"/>
</dbReference>
<evidence type="ECO:0000256" key="2">
    <source>
        <dbReference type="ARBA" id="ARBA00006521"/>
    </source>
</evidence>
<dbReference type="Gene3D" id="3.40.470.10">
    <property type="entry name" value="Uracil-DNA glycosylase-like domain"/>
    <property type="match status" value="1"/>
</dbReference>
<reference evidence="13" key="1">
    <citation type="submission" date="2018-06" db="EMBL/GenBank/DDBJ databases">
        <authorList>
            <person name="Zhirakovskaya E."/>
        </authorList>
    </citation>
    <scope>NUCLEOTIDE SEQUENCE</scope>
</reference>
<evidence type="ECO:0000256" key="4">
    <source>
        <dbReference type="ARBA" id="ARBA00019403"/>
    </source>
</evidence>
<comment type="catalytic activity">
    <reaction evidence="1">
        <text>Hydrolyzes single-stranded DNA or mismatched double-stranded DNA and polynucleotides, releasing free uracil.</text>
        <dbReference type="EC" id="3.2.2.27"/>
    </reaction>
</comment>
<keyword evidence="8 13" id="KW-0378">Hydrolase</keyword>
<evidence type="ECO:0000256" key="5">
    <source>
        <dbReference type="ARBA" id="ARBA00022485"/>
    </source>
</evidence>
<dbReference type="EMBL" id="UOEH01000228">
    <property type="protein sequence ID" value="VAV97546.1"/>
    <property type="molecule type" value="Genomic_DNA"/>
</dbReference>
<accession>A0A3B0S9I1</accession>
<keyword evidence="11" id="KW-0234">DNA repair</keyword>
<feature type="domain" description="Uracil-DNA glycosylase-like" evidence="12">
    <location>
        <begin position="3"/>
        <end position="154"/>
    </location>
</feature>
<proteinExistence type="inferred from homology"/>
<dbReference type="PANTHER" id="PTHR33693:SF1">
    <property type="entry name" value="TYPE-4 URACIL-DNA GLYCOSYLASE"/>
    <property type="match status" value="1"/>
</dbReference>
<keyword evidence="13" id="KW-0326">Glycosidase</keyword>
<feature type="non-terminal residue" evidence="13">
    <location>
        <position position="1"/>
    </location>
</feature>
<evidence type="ECO:0000259" key="12">
    <source>
        <dbReference type="SMART" id="SM00986"/>
    </source>
</evidence>
<evidence type="ECO:0000256" key="1">
    <source>
        <dbReference type="ARBA" id="ARBA00001400"/>
    </source>
</evidence>
<comment type="similarity">
    <text evidence="2">Belongs to the uracil-DNA glycosylase (UDG) superfamily. Type 4 (UDGa) family.</text>
</comment>
<evidence type="ECO:0000256" key="10">
    <source>
        <dbReference type="ARBA" id="ARBA00023014"/>
    </source>
</evidence>
<dbReference type="AlphaFoldDB" id="A0A3B0S9I1"/>
<dbReference type="GO" id="GO:0051539">
    <property type="term" value="F:4 iron, 4 sulfur cluster binding"/>
    <property type="evidence" value="ECO:0007669"/>
    <property type="project" value="UniProtKB-KW"/>
</dbReference>
<organism evidence="13">
    <name type="scientific">hydrothermal vent metagenome</name>
    <dbReference type="NCBI Taxonomy" id="652676"/>
    <lineage>
        <taxon>unclassified sequences</taxon>
        <taxon>metagenomes</taxon>
        <taxon>ecological metagenomes</taxon>
    </lineage>
</organism>